<dbReference type="PROSITE" id="PS50011">
    <property type="entry name" value="PROTEIN_KINASE_DOM"/>
    <property type="match status" value="1"/>
</dbReference>
<dbReference type="EMBL" id="VXIV02002697">
    <property type="protein sequence ID" value="KAF6023566.1"/>
    <property type="molecule type" value="Genomic_DNA"/>
</dbReference>
<dbReference type="SMART" id="SM00220">
    <property type="entry name" value="S_TKc"/>
    <property type="match status" value="1"/>
</dbReference>
<dbReference type="InterPro" id="IPR000719">
    <property type="entry name" value="Prot_kinase_dom"/>
</dbReference>
<dbReference type="InterPro" id="IPR051681">
    <property type="entry name" value="Ser/Thr_Kinases-Pseudokinases"/>
</dbReference>
<comment type="similarity">
    <text evidence="1">Belongs to the protein kinase superfamily. TKL Ser/Thr protein kinase family.</text>
</comment>
<reference evidence="3" key="1">
    <citation type="submission" date="2020-06" db="EMBL/GenBank/DDBJ databases">
        <title>Draft genome of Bugula neritina, a colonial animal packing powerful symbionts and potential medicines.</title>
        <authorList>
            <person name="Rayko M."/>
        </authorList>
    </citation>
    <scope>NUCLEOTIDE SEQUENCE [LARGE SCALE GENOMIC DNA]</scope>
    <source>
        <strain evidence="3">Kwan_BN1</strain>
    </source>
</reference>
<evidence type="ECO:0000313" key="3">
    <source>
        <dbReference type="EMBL" id="KAF6023566.1"/>
    </source>
</evidence>
<accession>A0A7J7JD49</accession>
<dbReference type="Pfam" id="PF12796">
    <property type="entry name" value="Ank_2"/>
    <property type="match status" value="1"/>
</dbReference>
<gene>
    <name evidence="3" type="ORF">EB796_018127</name>
</gene>
<evidence type="ECO:0000256" key="1">
    <source>
        <dbReference type="ARBA" id="ARBA00005843"/>
    </source>
</evidence>
<dbReference type="AlphaFoldDB" id="A0A7J7JD49"/>
<evidence type="ECO:0000259" key="2">
    <source>
        <dbReference type="PROSITE" id="PS50011"/>
    </source>
</evidence>
<keyword evidence="4" id="KW-1185">Reference proteome</keyword>
<dbReference type="GO" id="GO:0004674">
    <property type="term" value="F:protein serine/threonine kinase activity"/>
    <property type="evidence" value="ECO:0007669"/>
    <property type="project" value="TreeGrafter"/>
</dbReference>
<dbReference type="InterPro" id="IPR011009">
    <property type="entry name" value="Kinase-like_dom_sf"/>
</dbReference>
<name>A0A7J7JD49_BUGNE</name>
<dbReference type="Gene3D" id="3.30.200.20">
    <property type="entry name" value="Phosphorylase Kinase, domain 1"/>
    <property type="match status" value="1"/>
</dbReference>
<evidence type="ECO:0000313" key="4">
    <source>
        <dbReference type="Proteomes" id="UP000593567"/>
    </source>
</evidence>
<dbReference type="OrthoDB" id="10261302at2759"/>
<dbReference type="Gene3D" id="1.25.40.20">
    <property type="entry name" value="Ankyrin repeat-containing domain"/>
    <property type="match status" value="1"/>
</dbReference>
<dbReference type="Pfam" id="PF00069">
    <property type="entry name" value="Pkinase"/>
    <property type="match status" value="1"/>
</dbReference>
<dbReference type="Gene3D" id="1.10.510.10">
    <property type="entry name" value="Transferase(Phosphotransferase) domain 1"/>
    <property type="match status" value="1"/>
</dbReference>
<feature type="domain" description="Protein kinase" evidence="2">
    <location>
        <begin position="284"/>
        <end position="465"/>
    </location>
</feature>
<dbReference type="Proteomes" id="UP000593567">
    <property type="component" value="Unassembled WGS sequence"/>
</dbReference>
<dbReference type="SUPFAM" id="SSF48403">
    <property type="entry name" value="Ankyrin repeat"/>
    <property type="match status" value="1"/>
</dbReference>
<sequence>MLITIVLSMSRSKNFDKLLQFINEGNAVGFEQKLRSLTASQRLDVLKKQDDEHFSLFEYAAIGGHTEIVKVAIALVPASEHYNILAIQGINECTTLHVAAYFGRTDIVELIASLLLRADLYRLLRIQDKQGNTPLTCGLREKKTETVKFILNCLPAADMCKVTSIPNNRRNTVLSWAAQCGLMDLLKLCVDIIPPEQLYSQLLVAGDDGGTVIHCAACGNQSEAAVYLLDKLTAIQVGETCVIKNKEGHSPIEYAKSNGYHKFATVVGAYLRDRRILLNGKVKHVVGEKLGSGGQATVYRGTWLSTPVAIKILPNPFRIDLSKTSLPELEEYNAIKNLRHPNVIQFFGVGQLKTDIGLVMELCDTDLKIMSQQIGQSGDALMKLCSTFRIGFNNYHKIVHHDKMPEGKLLRIIKDSLCGLVYLHDKNMIHMDVKPHNILELRCTELQSYYTDMLQPRQLTCGLWV</sequence>
<dbReference type="InterPro" id="IPR002110">
    <property type="entry name" value="Ankyrin_rpt"/>
</dbReference>
<protein>
    <recommendedName>
        <fullName evidence="2">Protein kinase domain-containing protein</fullName>
    </recommendedName>
</protein>
<dbReference type="InterPro" id="IPR036770">
    <property type="entry name" value="Ankyrin_rpt-contain_sf"/>
</dbReference>
<proteinExistence type="inferred from homology"/>
<dbReference type="SMART" id="SM00248">
    <property type="entry name" value="ANK"/>
    <property type="match status" value="5"/>
</dbReference>
<organism evidence="3 4">
    <name type="scientific">Bugula neritina</name>
    <name type="common">Brown bryozoan</name>
    <name type="synonym">Sertularia neritina</name>
    <dbReference type="NCBI Taxonomy" id="10212"/>
    <lineage>
        <taxon>Eukaryota</taxon>
        <taxon>Metazoa</taxon>
        <taxon>Spiralia</taxon>
        <taxon>Lophotrochozoa</taxon>
        <taxon>Bryozoa</taxon>
        <taxon>Gymnolaemata</taxon>
        <taxon>Cheilostomatida</taxon>
        <taxon>Flustrina</taxon>
        <taxon>Buguloidea</taxon>
        <taxon>Bugulidae</taxon>
        <taxon>Bugula</taxon>
    </lineage>
</organism>
<comment type="caution">
    <text evidence="3">The sequence shown here is derived from an EMBL/GenBank/DDBJ whole genome shotgun (WGS) entry which is preliminary data.</text>
</comment>
<dbReference type="GO" id="GO:0005524">
    <property type="term" value="F:ATP binding"/>
    <property type="evidence" value="ECO:0007669"/>
    <property type="project" value="InterPro"/>
</dbReference>
<dbReference type="SUPFAM" id="SSF56112">
    <property type="entry name" value="Protein kinase-like (PK-like)"/>
    <property type="match status" value="1"/>
</dbReference>
<dbReference type="PANTHER" id="PTHR44329">
    <property type="entry name" value="SERINE/THREONINE-PROTEIN KINASE TNNI3K-RELATED"/>
    <property type="match status" value="1"/>
</dbReference>